<evidence type="ECO:0000313" key="1">
    <source>
        <dbReference type="EMBL" id="PHQ33783.1"/>
    </source>
</evidence>
<dbReference type="EMBL" id="NIZW01000014">
    <property type="protein sequence ID" value="PHQ33783.1"/>
    <property type="molecule type" value="Genomic_DNA"/>
</dbReference>
<comment type="caution">
    <text evidence="1">The sequence shown here is derived from an EMBL/GenBank/DDBJ whole genome shotgun (WGS) entry which is preliminary data.</text>
</comment>
<gene>
    <name evidence="1" type="ORF">CEE69_17770</name>
</gene>
<proteinExistence type="predicted"/>
<protein>
    <submittedName>
        <fullName evidence="1">Uncharacterized protein</fullName>
    </submittedName>
</protein>
<dbReference type="AlphaFoldDB" id="A0A2G1W438"/>
<keyword evidence="2" id="KW-1185">Reference proteome</keyword>
<accession>A0A2G1W438</accession>
<reference evidence="1 2" key="1">
    <citation type="submission" date="2017-06" db="EMBL/GenBank/DDBJ databases">
        <title>Description of Rhodopirellula bahusiensis sp. nov.</title>
        <authorList>
            <person name="Kizina J."/>
            <person name="Harder J."/>
        </authorList>
    </citation>
    <scope>NUCLEOTIDE SEQUENCE [LARGE SCALE GENOMIC DNA]</scope>
    <source>
        <strain evidence="1 2">SWK21</strain>
    </source>
</reference>
<organism evidence="1 2">
    <name type="scientific">Rhodopirellula bahusiensis</name>
    <dbReference type="NCBI Taxonomy" id="2014065"/>
    <lineage>
        <taxon>Bacteria</taxon>
        <taxon>Pseudomonadati</taxon>
        <taxon>Planctomycetota</taxon>
        <taxon>Planctomycetia</taxon>
        <taxon>Pirellulales</taxon>
        <taxon>Pirellulaceae</taxon>
        <taxon>Rhodopirellula</taxon>
    </lineage>
</organism>
<name>A0A2G1W438_9BACT</name>
<sequence length="63" mass="7010">MICSGETCRPAKVNGWWTARSGHGGKYPMREWRNVGRPFLVEIVLPPNISDGDEPTSKTTNHA</sequence>
<evidence type="ECO:0000313" key="2">
    <source>
        <dbReference type="Proteomes" id="UP000225740"/>
    </source>
</evidence>
<dbReference type="Proteomes" id="UP000225740">
    <property type="component" value="Unassembled WGS sequence"/>
</dbReference>